<name>A0AB73T533_9FIRM</name>
<keyword evidence="3" id="KW-0411">Iron-sulfur</keyword>
<dbReference type="InterPro" id="IPR017900">
    <property type="entry name" value="4Fe4S_Fe_S_CS"/>
</dbReference>
<evidence type="ECO:0000256" key="3">
    <source>
        <dbReference type="ARBA" id="ARBA00023014"/>
    </source>
</evidence>
<dbReference type="EMBL" id="QGGY01000005">
    <property type="protein sequence ID" value="PWJ76169.1"/>
    <property type="molecule type" value="Genomic_DNA"/>
</dbReference>
<dbReference type="PANTHER" id="PTHR43193">
    <property type="match status" value="1"/>
</dbReference>
<evidence type="ECO:0000313" key="6">
    <source>
        <dbReference type="Proteomes" id="UP000245412"/>
    </source>
</evidence>
<dbReference type="AlphaFoldDB" id="A0AB73T533"/>
<dbReference type="InterPro" id="IPR017896">
    <property type="entry name" value="4Fe4S_Fe-S-bd"/>
</dbReference>
<dbReference type="Proteomes" id="UP000245412">
    <property type="component" value="Unassembled WGS sequence"/>
</dbReference>
<evidence type="ECO:0000256" key="1">
    <source>
        <dbReference type="ARBA" id="ARBA00022723"/>
    </source>
</evidence>
<keyword evidence="2" id="KW-0408">Iron</keyword>
<dbReference type="RefSeq" id="WP_109626227.1">
    <property type="nucleotide sequence ID" value="NZ_JANKBI010000003.1"/>
</dbReference>
<protein>
    <submittedName>
        <fullName evidence="5">Coenzyme F420-reducing hydrogenase beta subunit</fullName>
    </submittedName>
</protein>
<feature type="domain" description="4Fe-4S ferredoxin-type" evidence="4">
    <location>
        <begin position="35"/>
        <end position="64"/>
    </location>
</feature>
<dbReference type="GO" id="GO:0046872">
    <property type="term" value="F:metal ion binding"/>
    <property type="evidence" value="ECO:0007669"/>
    <property type="project" value="UniProtKB-KW"/>
</dbReference>
<evidence type="ECO:0000313" key="5">
    <source>
        <dbReference type="EMBL" id="PWJ76169.1"/>
    </source>
</evidence>
<sequence>MIDKLHKDSCTGCKACGDICPKEAISFPIDAEGFWHPIIDEDKCIKCNLCEKACPALSTSMFENGSRKVPSTYKVYHKDKNVRYNSTSGALYYALAESFVENRDYIAGCVYDDDYKGAHHEVGNTVESLQKIMRSKYFQSDTAGVYKTIKKLLQKSERVLFCGTGCQVAGLYGFLGKDYPGLYTVELICRGVNSPLAFSSYMDELEKKFGSEIQEVHLKNKSHGWTNLGTLVKFKNGESYYKDRYHDPWVNAYIVGNLYIRPCCEHCKYKSFPRVADITIGDFWGLKFSKEEQKLGVSVALVNTPKGDELMSTSKNFMEVEERSLDEAAKGNPALQSTVKMNPDRNEFFKRIKNEPYSKVVWNLLGITKMSLVISTAKRNTKTLLKKCYYRLIKRRLVRQRMELK</sequence>
<keyword evidence="1" id="KW-0479">Metal-binding</keyword>
<dbReference type="GO" id="GO:0051536">
    <property type="term" value="F:iron-sulfur cluster binding"/>
    <property type="evidence" value="ECO:0007669"/>
    <property type="project" value="UniProtKB-KW"/>
</dbReference>
<dbReference type="InterPro" id="IPR007525">
    <property type="entry name" value="FrhB_FdhB_C"/>
</dbReference>
<dbReference type="Pfam" id="PF04432">
    <property type="entry name" value="FrhB_FdhB_C"/>
    <property type="match status" value="1"/>
</dbReference>
<accession>A0AB73T533</accession>
<dbReference type="SUPFAM" id="SSF54862">
    <property type="entry name" value="4Fe-4S ferredoxins"/>
    <property type="match status" value="1"/>
</dbReference>
<evidence type="ECO:0000256" key="2">
    <source>
        <dbReference type="ARBA" id="ARBA00023004"/>
    </source>
</evidence>
<dbReference type="PROSITE" id="PS00198">
    <property type="entry name" value="4FE4S_FER_1"/>
    <property type="match status" value="1"/>
</dbReference>
<keyword evidence="6" id="KW-1185">Reference proteome</keyword>
<comment type="caution">
    <text evidence="5">The sequence shown here is derived from an EMBL/GenBank/DDBJ whole genome shotgun (WGS) entry which is preliminary data.</text>
</comment>
<dbReference type="PANTHER" id="PTHR43193:SF2">
    <property type="entry name" value="POLYFERREDOXIN PROTEIN FWDF"/>
    <property type="match status" value="1"/>
</dbReference>
<evidence type="ECO:0000259" key="4">
    <source>
        <dbReference type="PROSITE" id="PS51379"/>
    </source>
</evidence>
<dbReference type="Gene3D" id="3.30.70.20">
    <property type="match status" value="1"/>
</dbReference>
<dbReference type="PROSITE" id="PS51379">
    <property type="entry name" value="4FE4S_FER_2"/>
    <property type="match status" value="2"/>
</dbReference>
<reference evidence="5 6" key="1">
    <citation type="submission" date="2018-05" db="EMBL/GenBank/DDBJ databases">
        <authorList>
            <person name="Goeker M."/>
            <person name="Huntemann M."/>
            <person name="Clum A."/>
            <person name="Pillay M."/>
            <person name="Palaniappan K."/>
            <person name="Varghese N."/>
            <person name="Mikhailova N."/>
            <person name="Stamatis D."/>
            <person name="Reddy T."/>
            <person name="Daum C."/>
            <person name="Shapiro N."/>
            <person name="Ivanova N."/>
            <person name="Kyrpides N."/>
            <person name="Woyke T."/>
        </authorList>
    </citation>
    <scope>NUCLEOTIDE SEQUENCE [LARGE SCALE GENOMIC DNA]</scope>
    <source>
        <strain evidence="5 6">DSM 26524</strain>
    </source>
</reference>
<dbReference type="Pfam" id="PF12838">
    <property type="entry name" value="Fer4_7"/>
    <property type="match status" value="1"/>
</dbReference>
<proteinExistence type="predicted"/>
<gene>
    <name evidence="5" type="ORF">C7383_105205</name>
</gene>
<dbReference type="InterPro" id="IPR052977">
    <property type="entry name" value="Polyferredoxin-like_ET"/>
</dbReference>
<organism evidence="5 6">
    <name type="scientific">Murimonas intestini</name>
    <dbReference type="NCBI Taxonomy" id="1337051"/>
    <lineage>
        <taxon>Bacteria</taxon>
        <taxon>Bacillati</taxon>
        <taxon>Bacillota</taxon>
        <taxon>Clostridia</taxon>
        <taxon>Lachnospirales</taxon>
        <taxon>Lachnospiraceae</taxon>
        <taxon>Murimonas</taxon>
    </lineage>
</organism>
<feature type="domain" description="4Fe-4S ferredoxin-type" evidence="4">
    <location>
        <begin position="1"/>
        <end position="30"/>
    </location>
</feature>